<dbReference type="RefSeq" id="WP_074756057.1">
    <property type="nucleotide sequence ID" value="NZ_FOGJ01000011.1"/>
</dbReference>
<feature type="compositionally biased region" description="Low complexity" evidence="2">
    <location>
        <begin position="34"/>
        <end position="50"/>
    </location>
</feature>
<dbReference type="EMBL" id="FOGJ01000011">
    <property type="protein sequence ID" value="SER81001.1"/>
    <property type="molecule type" value="Genomic_DNA"/>
</dbReference>
<gene>
    <name evidence="4" type="ORF">SAMN04487884_111112</name>
</gene>
<dbReference type="Proteomes" id="UP000182584">
    <property type="component" value="Unassembled WGS sequence"/>
</dbReference>
<feature type="signal peptide" evidence="3">
    <location>
        <begin position="1"/>
        <end position="19"/>
    </location>
</feature>
<evidence type="ECO:0000313" key="4">
    <source>
        <dbReference type="EMBL" id="SER81001.1"/>
    </source>
</evidence>
<dbReference type="AlphaFoldDB" id="A0A1H9S7S1"/>
<protein>
    <submittedName>
        <fullName evidence="4">Carbohydrate ABC transporter substrate-binding protein, CUT1 family</fullName>
    </submittedName>
</protein>
<accession>A0A1H9S7S1</accession>
<organism evidence="4 5">
    <name type="scientific">Butyrivibrio fibrisolvens</name>
    <dbReference type="NCBI Taxonomy" id="831"/>
    <lineage>
        <taxon>Bacteria</taxon>
        <taxon>Bacillati</taxon>
        <taxon>Bacillota</taxon>
        <taxon>Clostridia</taxon>
        <taxon>Lachnospirales</taxon>
        <taxon>Lachnospiraceae</taxon>
        <taxon>Butyrivibrio</taxon>
    </lineage>
</organism>
<dbReference type="OrthoDB" id="2644263at2"/>
<sequence length="537" mass="58420">MKKKIVSMLLTSAMVVGLAACGGASSTESGVTNGQSSGQEGSGESAQAEGSGERQTITWSVIDVNAGVNAVGDYADEIIQQIEDYCGADLDIIWYANDALSEKNSLALTSPSTMPQIMSWGGTVTGDVVSAAKNGAFVDLNNYIWDSEKYPYLSQLSKEVAANLTVNGQLIALPRTRVVGRYGLSYRQDWAQKLGVELPENATPDDVYKMLYAFTYDDPDGNGVDDTIGMEMTLYTGPFDIIQTWFGCGNGWQEVDGKLMPVWTTDEYFEAVEYIKKLYDDGLMPADFYSRPTDSWSNGCKTGENGVFIDVLDSGKRIWQYFEADETYTASVVNPDEPATMNLYGAVNGHTLATAGYNGFFTLSATTLDTEEKIEAALTLLDRLCSPEMLTLTQYGLEGINYEYDTDGYIVDLDAETEDQAAVELANNYKGLNQLLTFLPSSESSTGAIPIATNKFNEAQDAAYAAALPYAELNPALSYLVGSDTYSQVGADLDEQVTAARTQYICGSISLEEFKNTLDSIRSQGYDTIIEEVNAQR</sequence>
<evidence type="ECO:0000256" key="3">
    <source>
        <dbReference type="SAM" id="SignalP"/>
    </source>
</evidence>
<feature type="chain" id="PRO_5039472856" evidence="3">
    <location>
        <begin position="20"/>
        <end position="537"/>
    </location>
</feature>
<proteinExistence type="predicted"/>
<evidence type="ECO:0000256" key="2">
    <source>
        <dbReference type="SAM" id="MobiDB-lite"/>
    </source>
</evidence>
<dbReference type="PANTHER" id="PTHR43649:SF33">
    <property type="entry name" value="POLYGALACTURONAN_RHAMNOGALACTURONAN-BINDING PROTEIN YTCQ"/>
    <property type="match status" value="1"/>
</dbReference>
<reference evidence="4 5" key="1">
    <citation type="submission" date="2016-10" db="EMBL/GenBank/DDBJ databases">
        <authorList>
            <person name="de Groot N.N."/>
        </authorList>
    </citation>
    <scope>NUCLEOTIDE SEQUENCE [LARGE SCALE GENOMIC DNA]</scope>
    <source>
        <strain evidence="4 5">AR40</strain>
    </source>
</reference>
<dbReference type="InterPro" id="IPR050490">
    <property type="entry name" value="Bact_solute-bd_prot1"/>
</dbReference>
<dbReference type="Gene3D" id="3.40.190.10">
    <property type="entry name" value="Periplasmic binding protein-like II"/>
    <property type="match status" value="2"/>
</dbReference>
<evidence type="ECO:0000256" key="1">
    <source>
        <dbReference type="ARBA" id="ARBA00022729"/>
    </source>
</evidence>
<name>A0A1H9S7S1_BUTFI</name>
<evidence type="ECO:0000313" key="5">
    <source>
        <dbReference type="Proteomes" id="UP000182584"/>
    </source>
</evidence>
<keyword evidence="1 3" id="KW-0732">Signal</keyword>
<feature type="region of interest" description="Disordered" evidence="2">
    <location>
        <begin position="27"/>
        <end position="53"/>
    </location>
</feature>
<dbReference type="PANTHER" id="PTHR43649">
    <property type="entry name" value="ARABINOSE-BINDING PROTEIN-RELATED"/>
    <property type="match status" value="1"/>
</dbReference>
<dbReference type="SUPFAM" id="SSF53850">
    <property type="entry name" value="Periplasmic binding protein-like II"/>
    <property type="match status" value="1"/>
</dbReference>
<dbReference type="PROSITE" id="PS51257">
    <property type="entry name" value="PROKAR_LIPOPROTEIN"/>
    <property type="match status" value="1"/>
</dbReference>